<dbReference type="Proteomes" id="UP000660708">
    <property type="component" value="Unassembled WGS sequence"/>
</dbReference>
<evidence type="ECO:0000313" key="2">
    <source>
        <dbReference type="Proteomes" id="UP000660708"/>
    </source>
</evidence>
<sequence length="170" mass="18419">MDLKMKIKTLALLLLGVLTTGCSTLSPDQQAKVNDMSSCEKLTTLVDASSSRFSVLKGVQVGAKLIKTWQAKAHLVGNSCQIIESSKGKTIYTCQEQFEDYQSAVKIHQYAQSMVTQCLGSNWMVSSQENGEVLHTDITSASTTSAISIALGKGLDKRSPWVVSLEISDK</sequence>
<proteinExistence type="predicted"/>
<gene>
    <name evidence="1" type="ORF">PPEP_b0609</name>
</gene>
<dbReference type="AlphaFoldDB" id="A0A8I0T5S1"/>
<reference evidence="1 2" key="1">
    <citation type="submission" date="2015-06" db="EMBL/GenBank/DDBJ databases">
        <title>Genome sequence of Pseudoalteromonas peptidolytica.</title>
        <authorList>
            <person name="Xie B.-B."/>
            <person name="Rong J.-C."/>
            <person name="Qin Q.-L."/>
            <person name="Zhang Y.-Z."/>
        </authorList>
    </citation>
    <scope>NUCLEOTIDE SEQUENCE [LARGE SCALE GENOMIC DNA]</scope>
    <source>
        <strain evidence="1 2">F12-50-A1</strain>
    </source>
</reference>
<accession>A0A8I0T5S1</accession>
<organism evidence="1 2">
    <name type="scientific">Pseudoalteromonas peptidolytica F12-50-A1</name>
    <dbReference type="NCBI Taxonomy" id="1315280"/>
    <lineage>
        <taxon>Bacteria</taxon>
        <taxon>Pseudomonadati</taxon>
        <taxon>Pseudomonadota</taxon>
        <taxon>Gammaproteobacteria</taxon>
        <taxon>Alteromonadales</taxon>
        <taxon>Pseudoalteromonadaceae</taxon>
        <taxon>Pseudoalteromonas</taxon>
    </lineage>
</organism>
<evidence type="ECO:0000313" key="1">
    <source>
        <dbReference type="EMBL" id="MBE0348781.1"/>
    </source>
</evidence>
<comment type="caution">
    <text evidence="1">The sequence shown here is derived from an EMBL/GenBank/DDBJ whole genome shotgun (WGS) entry which is preliminary data.</text>
</comment>
<dbReference type="EMBL" id="AQHF01000034">
    <property type="protein sequence ID" value="MBE0348781.1"/>
    <property type="molecule type" value="Genomic_DNA"/>
</dbReference>
<name>A0A8I0T5S1_9GAMM</name>
<protein>
    <recommendedName>
        <fullName evidence="3">Lipoprotein</fullName>
    </recommendedName>
</protein>
<keyword evidence="2" id="KW-1185">Reference proteome</keyword>
<dbReference type="PROSITE" id="PS51257">
    <property type="entry name" value="PROKAR_LIPOPROTEIN"/>
    <property type="match status" value="1"/>
</dbReference>
<evidence type="ECO:0008006" key="3">
    <source>
        <dbReference type="Google" id="ProtNLM"/>
    </source>
</evidence>